<dbReference type="RefSeq" id="WP_157695940.1">
    <property type="nucleotide sequence ID" value="NZ_FCOA02000062.1"/>
</dbReference>
<gene>
    <name evidence="1" type="ORF">AWB79_07524</name>
</gene>
<dbReference type="OrthoDB" id="9955058at2"/>
<protein>
    <submittedName>
        <fullName evidence="1">Uncharacterized protein</fullName>
    </submittedName>
</protein>
<evidence type="ECO:0000313" key="1">
    <source>
        <dbReference type="EMBL" id="SAK97842.1"/>
    </source>
</evidence>
<reference evidence="1" key="1">
    <citation type="submission" date="2016-01" db="EMBL/GenBank/DDBJ databases">
        <authorList>
            <person name="Peeters C."/>
        </authorList>
    </citation>
    <scope>NUCLEOTIDE SEQUENCE</scope>
    <source>
        <strain evidence="1">LMG 29322</strain>
    </source>
</reference>
<dbReference type="STRING" id="1777140.AWB79_07524"/>
<proteinExistence type="predicted"/>
<keyword evidence="2" id="KW-1185">Reference proteome</keyword>
<organism evidence="1 2">
    <name type="scientific">Caballeronia hypogeia</name>
    <dbReference type="NCBI Taxonomy" id="1777140"/>
    <lineage>
        <taxon>Bacteria</taxon>
        <taxon>Pseudomonadati</taxon>
        <taxon>Pseudomonadota</taxon>
        <taxon>Betaproteobacteria</taxon>
        <taxon>Burkholderiales</taxon>
        <taxon>Burkholderiaceae</taxon>
        <taxon>Caballeronia</taxon>
    </lineage>
</organism>
<sequence length="57" mass="6550">MEFVIDDSMTEESLKLFIRGKEAANTMLRKDLAVNDRLIAQAKIRLINKDLQNAEVE</sequence>
<dbReference type="EMBL" id="FCOA02000062">
    <property type="protein sequence ID" value="SAK97842.1"/>
    <property type="molecule type" value="Genomic_DNA"/>
</dbReference>
<evidence type="ECO:0000313" key="2">
    <source>
        <dbReference type="Proteomes" id="UP000054851"/>
    </source>
</evidence>
<dbReference type="Proteomes" id="UP000054851">
    <property type="component" value="Unassembled WGS sequence"/>
</dbReference>
<dbReference type="AlphaFoldDB" id="A0A158DTA1"/>
<name>A0A158DTA1_9BURK</name>
<comment type="caution">
    <text evidence="1">The sequence shown here is derived from an EMBL/GenBank/DDBJ whole genome shotgun (WGS) entry which is preliminary data.</text>
</comment>
<accession>A0A158DTA1</accession>